<dbReference type="GeneID" id="34614613"/>
<dbReference type="AlphaFoldDB" id="A0A1L9S6V1"/>
<accession>A0A1L9S6V1</accession>
<dbReference type="RefSeq" id="XP_022577401.1">
    <property type="nucleotide sequence ID" value="XM_022728149.1"/>
</dbReference>
<proteinExistence type="predicted"/>
<reference evidence="2" key="1">
    <citation type="journal article" date="2017" name="Genome Biol.">
        <title>Comparative genomics reveals high biological diversity and specific adaptations in the industrially and medically important fungal genus Aspergillus.</title>
        <authorList>
            <person name="de Vries R.P."/>
            <person name="Riley R."/>
            <person name="Wiebenga A."/>
            <person name="Aguilar-Osorio G."/>
            <person name="Amillis S."/>
            <person name="Uchima C.A."/>
            <person name="Anderluh G."/>
            <person name="Asadollahi M."/>
            <person name="Askin M."/>
            <person name="Barry K."/>
            <person name="Battaglia E."/>
            <person name="Bayram O."/>
            <person name="Benocci T."/>
            <person name="Braus-Stromeyer S.A."/>
            <person name="Caldana C."/>
            <person name="Canovas D."/>
            <person name="Cerqueira G.C."/>
            <person name="Chen F."/>
            <person name="Chen W."/>
            <person name="Choi C."/>
            <person name="Clum A."/>
            <person name="Dos Santos R.A."/>
            <person name="Damasio A.R."/>
            <person name="Diallinas G."/>
            <person name="Emri T."/>
            <person name="Fekete E."/>
            <person name="Flipphi M."/>
            <person name="Freyberg S."/>
            <person name="Gallo A."/>
            <person name="Gournas C."/>
            <person name="Habgood R."/>
            <person name="Hainaut M."/>
            <person name="Harispe M.L."/>
            <person name="Henrissat B."/>
            <person name="Hilden K.S."/>
            <person name="Hope R."/>
            <person name="Hossain A."/>
            <person name="Karabika E."/>
            <person name="Karaffa L."/>
            <person name="Karanyi Z."/>
            <person name="Krasevec N."/>
            <person name="Kuo A."/>
            <person name="Kusch H."/>
            <person name="LaButti K."/>
            <person name="Lagendijk E.L."/>
            <person name="Lapidus A."/>
            <person name="Levasseur A."/>
            <person name="Lindquist E."/>
            <person name="Lipzen A."/>
            <person name="Logrieco A.F."/>
            <person name="MacCabe A."/>
            <person name="Maekelae M.R."/>
            <person name="Malavazi I."/>
            <person name="Melin P."/>
            <person name="Meyer V."/>
            <person name="Mielnichuk N."/>
            <person name="Miskei M."/>
            <person name="Molnar A.P."/>
            <person name="Mule G."/>
            <person name="Ngan C.Y."/>
            <person name="Orejas M."/>
            <person name="Orosz E."/>
            <person name="Ouedraogo J.P."/>
            <person name="Overkamp K.M."/>
            <person name="Park H.-S."/>
            <person name="Perrone G."/>
            <person name="Piumi F."/>
            <person name="Punt P.J."/>
            <person name="Ram A.F."/>
            <person name="Ramon A."/>
            <person name="Rauscher S."/>
            <person name="Record E."/>
            <person name="Riano-Pachon D.M."/>
            <person name="Robert V."/>
            <person name="Roehrig J."/>
            <person name="Ruller R."/>
            <person name="Salamov A."/>
            <person name="Salih N.S."/>
            <person name="Samson R.A."/>
            <person name="Sandor E."/>
            <person name="Sanguinetti M."/>
            <person name="Schuetze T."/>
            <person name="Sepcic K."/>
            <person name="Shelest E."/>
            <person name="Sherlock G."/>
            <person name="Sophianopoulou V."/>
            <person name="Squina F.M."/>
            <person name="Sun H."/>
            <person name="Susca A."/>
            <person name="Todd R.B."/>
            <person name="Tsang A."/>
            <person name="Unkles S.E."/>
            <person name="van de Wiele N."/>
            <person name="van Rossen-Uffink D."/>
            <person name="Oliveira J.V."/>
            <person name="Vesth T.C."/>
            <person name="Visser J."/>
            <person name="Yu J.-H."/>
            <person name="Zhou M."/>
            <person name="Andersen M.R."/>
            <person name="Archer D.B."/>
            <person name="Baker S.E."/>
            <person name="Benoit I."/>
            <person name="Brakhage A.A."/>
            <person name="Braus G.H."/>
            <person name="Fischer R."/>
            <person name="Frisvad J.C."/>
            <person name="Goldman G.H."/>
            <person name="Houbraken J."/>
            <person name="Oakley B."/>
            <person name="Pocsi I."/>
            <person name="Scazzocchio C."/>
            <person name="Seiboth B."/>
            <person name="vanKuyk P.A."/>
            <person name="Wortman J."/>
            <person name="Dyer P.S."/>
            <person name="Grigoriev I.V."/>
        </authorList>
    </citation>
    <scope>NUCLEOTIDE SEQUENCE [LARGE SCALE GENOMIC DNA]</scope>
    <source>
        <strain evidence="2">CBS 506.65</strain>
    </source>
</reference>
<dbReference type="Proteomes" id="UP000184188">
    <property type="component" value="Unassembled WGS sequence"/>
</dbReference>
<evidence type="ECO:0000313" key="2">
    <source>
        <dbReference type="Proteomes" id="UP000184188"/>
    </source>
</evidence>
<dbReference type="VEuPathDB" id="FungiDB:ASPZODRAFT_28750"/>
<protein>
    <submittedName>
        <fullName evidence="1">Uncharacterized protein</fullName>
    </submittedName>
</protein>
<keyword evidence="2" id="KW-1185">Reference proteome</keyword>
<dbReference type="OrthoDB" id="4526194at2759"/>
<name>A0A1L9S6V1_9EURO</name>
<evidence type="ECO:0000313" key="1">
    <source>
        <dbReference type="EMBL" id="OJJ42891.1"/>
    </source>
</evidence>
<dbReference type="EMBL" id="KV878355">
    <property type="protein sequence ID" value="OJJ42891.1"/>
    <property type="molecule type" value="Genomic_DNA"/>
</dbReference>
<organism evidence="1 2">
    <name type="scientific">Penicilliopsis zonata CBS 506.65</name>
    <dbReference type="NCBI Taxonomy" id="1073090"/>
    <lineage>
        <taxon>Eukaryota</taxon>
        <taxon>Fungi</taxon>
        <taxon>Dikarya</taxon>
        <taxon>Ascomycota</taxon>
        <taxon>Pezizomycotina</taxon>
        <taxon>Eurotiomycetes</taxon>
        <taxon>Eurotiomycetidae</taxon>
        <taxon>Eurotiales</taxon>
        <taxon>Aspergillaceae</taxon>
        <taxon>Penicilliopsis</taxon>
    </lineage>
</organism>
<gene>
    <name evidence="1" type="ORF">ASPZODRAFT_28750</name>
</gene>
<sequence>MNEQPVFRELADKVNAILGSPEPETVLKAIRALAEGDAAELDDGTTIEPLSDLRPQPVDPTSQLLYQQTMAALLRWGLRAFPQQPTRQEPSLWESMAILDGARGYNQQLVNTKDSWYDDMSNRVEPLPEEVVCDPGMLPMLPEVAQGRVRPLEDDFSYLENLLRRDRTVRTVVATRCPFGWRNLWIECVCLVVDADETAPVLAALPTQATPIIVITAQINDMADHLADAEQVLGLTGLDRVDSSQRRFVLRENTMLRPVQQSRHLVHGQSISLKGDESKGSVGVFLSPASNTDDPPAKYALTAYHVVPFSEKEETRAITPGGLDILSELLRATFRADTQQSARLLASWREPCGTVEHGDIGVNEQGWRTDLALVRLAEGWQGKNGQWFEDAMPDFAAGTEGALPPPTIFDPHRVVGATDPEAGAILYKDGAGSERTAGRVGPFESKMFRARSADASSDHSDPTVVVARLLTFHPLRKHAKPVCAPGDSGAGVFMPDYAAGGWQWAGQLVNRWHEGPWPVGLFVPSSGVLQSLRETTGMEWRLTE</sequence>